<evidence type="ECO:0000256" key="1">
    <source>
        <dbReference type="ARBA" id="ARBA00022452"/>
    </source>
</evidence>
<evidence type="ECO:0000256" key="2">
    <source>
        <dbReference type="ARBA" id="ARBA00022692"/>
    </source>
</evidence>
<name>A0A1T5EJD2_9FLAO</name>
<organism evidence="3 4">
    <name type="scientific">Soonwooa buanensis</name>
    <dbReference type="NCBI Taxonomy" id="619805"/>
    <lineage>
        <taxon>Bacteria</taxon>
        <taxon>Pseudomonadati</taxon>
        <taxon>Bacteroidota</taxon>
        <taxon>Flavobacteriia</taxon>
        <taxon>Flavobacteriales</taxon>
        <taxon>Weeksellaceae</taxon>
        <taxon>Chryseobacterium group</taxon>
        <taxon>Soonwooa</taxon>
    </lineage>
</organism>
<dbReference type="PANTHER" id="PTHR12815:SF18">
    <property type="entry name" value="SORTING AND ASSEMBLY MACHINERY COMPONENT 50 HOMOLOG"/>
    <property type="match status" value="1"/>
</dbReference>
<protein>
    <recommendedName>
        <fullName evidence="5">Outer membrane translocation and assembly module TamA</fullName>
    </recommendedName>
</protein>
<dbReference type="PANTHER" id="PTHR12815">
    <property type="entry name" value="SORTING AND ASSEMBLY MACHINERY SAMM50 PROTEIN FAMILY MEMBER"/>
    <property type="match status" value="1"/>
</dbReference>
<dbReference type="RefSeq" id="WP_079666689.1">
    <property type="nucleotide sequence ID" value="NZ_FUYZ01000003.1"/>
</dbReference>
<gene>
    <name evidence="3" type="ORF">SAMN05660477_01447</name>
</gene>
<reference evidence="3 4" key="1">
    <citation type="submission" date="2017-02" db="EMBL/GenBank/DDBJ databases">
        <authorList>
            <person name="Peterson S.W."/>
        </authorList>
    </citation>
    <scope>NUCLEOTIDE SEQUENCE [LARGE SCALE GENOMIC DNA]</scope>
    <source>
        <strain evidence="3 4">DSM 22323</strain>
    </source>
</reference>
<dbReference type="Gene3D" id="2.40.160.50">
    <property type="entry name" value="membrane protein fhac: a member of the omp85/tpsb transporter family"/>
    <property type="match status" value="1"/>
</dbReference>
<evidence type="ECO:0000313" key="3">
    <source>
        <dbReference type="EMBL" id="SKB83858.1"/>
    </source>
</evidence>
<evidence type="ECO:0000313" key="4">
    <source>
        <dbReference type="Proteomes" id="UP000191112"/>
    </source>
</evidence>
<proteinExistence type="predicted"/>
<dbReference type="InterPro" id="IPR039910">
    <property type="entry name" value="D15-like"/>
</dbReference>
<keyword evidence="2" id="KW-0812">Transmembrane</keyword>
<dbReference type="Proteomes" id="UP000191112">
    <property type="component" value="Unassembled WGS sequence"/>
</dbReference>
<keyword evidence="4" id="KW-1185">Reference proteome</keyword>
<keyword evidence="1" id="KW-0472">Membrane</keyword>
<sequence length="535" mass="61796">MPKSLLYIIAIFWTVFLQAQQRDFWLIDKDTQTKNIVKDSAAAVKFLDSLAQTSYFFAKLHSVENKDQHTEIYYDKGPNFNQAQVKFSDSLQKEFNYPKEIYVKNLDSLKLKINQKYRDKGFAFNRVKTKFVEIKNDKPTIEISVVPAQQRRINSFVVRGYERVPKRFVKNLEKAYLGKVYDDKNLVAINKDLQGHTFVSLEKPPQTLFTKDSTQIYLFLQKKRVNNFDGMLGFGNDKTEKFTFNGTINIALRNMFNGFESISLYWQRNPDKGQTFDLQTDIPYTFKSNVGVNVGVNIYRQDSTFATVKFRPALYLHLSQNQKIGLRGTFESSAVLDSLYTQAQDFTKKGVGIWYQYQSGSEIPLFIYNTNIRAEVDFIKSNYDKTNLSVNQLRYFVSGEHNFHLKGNHYLNLRGESALLSAKNDLSVNELFRFGGWNSMRGFNELSLVSDFYAFGGAEYRYLVNDQAFFDVFAQYGTMSNKSLNASPSLYSLGLGFNFFLPVGLMSFQISNGNQFGNPFKFSETKIHWGIVSRF</sequence>
<dbReference type="EMBL" id="FUYZ01000003">
    <property type="protein sequence ID" value="SKB83858.1"/>
    <property type="molecule type" value="Genomic_DNA"/>
</dbReference>
<keyword evidence="1" id="KW-1134">Transmembrane beta strand</keyword>
<evidence type="ECO:0008006" key="5">
    <source>
        <dbReference type="Google" id="ProtNLM"/>
    </source>
</evidence>
<accession>A0A1T5EJD2</accession>
<dbReference type="OrthoDB" id="9811416at2"/>
<dbReference type="AlphaFoldDB" id="A0A1T5EJD2"/>
<dbReference type="STRING" id="619805.SAMN05660477_01447"/>